<organism evidence="1 2">
    <name type="scientific">Shewanella canadensis</name>
    <dbReference type="NCBI Taxonomy" id="271096"/>
    <lineage>
        <taxon>Bacteria</taxon>
        <taxon>Pseudomonadati</taxon>
        <taxon>Pseudomonadota</taxon>
        <taxon>Gammaproteobacteria</taxon>
        <taxon>Alteromonadales</taxon>
        <taxon>Shewanellaceae</taxon>
        <taxon>Shewanella</taxon>
    </lineage>
</organism>
<accession>A0A3S0LQ34</accession>
<gene>
    <name evidence="1" type="ORF">EKG38_01720</name>
</gene>
<dbReference type="Proteomes" id="UP000267448">
    <property type="component" value="Unassembled WGS sequence"/>
</dbReference>
<evidence type="ECO:0000313" key="1">
    <source>
        <dbReference type="EMBL" id="RTR40661.1"/>
    </source>
</evidence>
<keyword evidence="2" id="KW-1185">Reference proteome</keyword>
<dbReference type="EMBL" id="RXNU01000001">
    <property type="protein sequence ID" value="RTR40661.1"/>
    <property type="molecule type" value="Genomic_DNA"/>
</dbReference>
<name>A0A3S0LQ34_9GAMM</name>
<dbReference type="RefSeq" id="WP_126518084.1">
    <property type="nucleotide sequence ID" value="NZ_RXNU01000001.1"/>
</dbReference>
<comment type="caution">
    <text evidence="1">The sequence shown here is derived from an EMBL/GenBank/DDBJ whole genome shotgun (WGS) entry which is preliminary data.</text>
</comment>
<proteinExistence type="predicted"/>
<reference evidence="1 2" key="1">
    <citation type="submission" date="2018-12" db="EMBL/GenBank/DDBJ databases">
        <authorList>
            <person name="Yu L."/>
        </authorList>
    </citation>
    <scope>NUCLEOTIDE SEQUENCE [LARGE SCALE GENOMIC DNA]</scope>
    <source>
        <strain evidence="1 2">HAW-EB2</strain>
    </source>
</reference>
<protein>
    <submittedName>
        <fullName evidence="1">Uncharacterized protein</fullName>
    </submittedName>
</protein>
<evidence type="ECO:0000313" key="2">
    <source>
        <dbReference type="Proteomes" id="UP000267448"/>
    </source>
</evidence>
<dbReference type="AlphaFoldDB" id="A0A3S0LQ34"/>
<sequence length="65" mass="7116">MTAFGLSLRGRLRLFDELRSVGQDKSSQIYLRSVISALPAQRHLSPTSVASSQPYQRSVISALPA</sequence>